<evidence type="ECO:0000313" key="9">
    <source>
        <dbReference type="Proteomes" id="UP000557842"/>
    </source>
</evidence>
<gene>
    <name evidence="7" type="ORF">AAH24_08470</name>
    <name evidence="5" type="ORF">BVH53_08010</name>
    <name evidence="6" type="ORF">CX802_08800</name>
</gene>
<evidence type="ECO:0000256" key="1">
    <source>
        <dbReference type="ARBA" id="ARBA00023267"/>
    </source>
</evidence>
<dbReference type="InterPro" id="IPR003379">
    <property type="entry name" value="Carboxylase_cons_dom"/>
</dbReference>
<evidence type="ECO:0000256" key="2">
    <source>
        <dbReference type="SAM" id="MobiDB-lite"/>
    </source>
</evidence>
<keyword evidence="1" id="KW-0092">Biotin</keyword>
<dbReference type="RefSeq" id="WP_011732153.1">
    <property type="nucleotide sequence ID" value="NZ_AABUZP020000005.1"/>
</dbReference>
<evidence type="ECO:0000313" key="6">
    <source>
        <dbReference type="EMBL" id="EAI8859921.1"/>
    </source>
</evidence>
<reference evidence="7 9" key="1">
    <citation type="submission" date="2018-05" db="EMBL/GenBank/DDBJ databases">
        <authorList>
            <consortium name="PulseNet: The National Subtyping Network for Foodborne Disease Surveillance"/>
            <person name="Tarr C.L."/>
            <person name="Trees E."/>
            <person name="Katz L.S."/>
            <person name="Carleton-Romer H.A."/>
            <person name="Stroika S."/>
            <person name="Kucerova Z."/>
            <person name="Roache K.F."/>
            <person name="Sabol A.L."/>
            <person name="Besser J."/>
            <person name="Gerner-Smidt P."/>
        </authorList>
    </citation>
    <scope>NUCLEOTIDE SEQUENCE</scope>
    <source>
        <strain evidence="5 9">2016D-0221</strain>
        <strain evidence="7">D4313</strain>
        <strain evidence="6 8">PNUSAC001503</strain>
    </source>
</reference>
<name>A0A5L8QPB9_CAMFE</name>
<dbReference type="EMBL" id="AABTCC010000038">
    <property type="protein sequence ID" value="EAI8859921.1"/>
    <property type="molecule type" value="Genomic_DNA"/>
</dbReference>
<accession>A0A5L8QPB9</accession>
<dbReference type="SUPFAM" id="SSF51569">
    <property type="entry name" value="Aldolase"/>
    <property type="match status" value="1"/>
</dbReference>
<dbReference type="Proteomes" id="UP000535509">
    <property type="component" value="Unassembled WGS sequence"/>
</dbReference>
<dbReference type="EMBL" id="AABQDW010000017">
    <property type="protein sequence ID" value="EAI5408634.1"/>
    <property type="molecule type" value="Genomic_DNA"/>
</dbReference>
<evidence type="ECO:0000259" key="3">
    <source>
        <dbReference type="PROSITE" id="PS50968"/>
    </source>
</evidence>
<dbReference type="CDD" id="cd07937">
    <property type="entry name" value="DRE_TIM_PC_TC_5S"/>
    <property type="match status" value="1"/>
</dbReference>
<proteinExistence type="predicted"/>
<dbReference type="GO" id="GO:0006094">
    <property type="term" value="P:gluconeogenesis"/>
    <property type="evidence" value="ECO:0007669"/>
    <property type="project" value="TreeGrafter"/>
</dbReference>
<dbReference type="AlphaFoldDB" id="A0A5L8QPB9"/>
<dbReference type="PROSITE" id="PS00188">
    <property type="entry name" value="BIOTIN"/>
    <property type="match status" value="1"/>
</dbReference>
<keyword evidence="8" id="KW-1185">Reference proteome</keyword>
<protein>
    <submittedName>
        <fullName evidence="7">Biotin attachment protein</fullName>
    </submittedName>
</protein>
<dbReference type="Proteomes" id="UP000557842">
    <property type="component" value="Unassembled WGS sequence"/>
</dbReference>
<dbReference type="SUPFAM" id="SSF51230">
    <property type="entry name" value="Single hybrid motif"/>
    <property type="match status" value="1"/>
</dbReference>
<dbReference type="PROSITE" id="PS50991">
    <property type="entry name" value="PYR_CT"/>
    <property type="match status" value="1"/>
</dbReference>
<dbReference type="FunFam" id="2.40.50.100:FF:000003">
    <property type="entry name" value="Acetyl-CoA carboxylase biotin carboxyl carrier protein"/>
    <property type="match status" value="1"/>
</dbReference>
<dbReference type="GO" id="GO:0004736">
    <property type="term" value="F:pyruvate carboxylase activity"/>
    <property type="evidence" value="ECO:0007669"/>
    <property type="project" value="UniProtKB-ARBA"/>
</dbReference>
<dbReference type="Pfam" id="PF00364">
    <property type="entry name" value="Biotin_lipoyl"/>
    <property type="match status" value="1"/>
</dbReference>
<dbReference type="InterPro" id="IPR055268">
    <property type="entry name" value="PCB-like"/>
</dbReference>
<dbReference type="InterPro" id="IPR001882">
    <property type="entry name" value="Biotin_BS"/>
</dbReference>
<evidence type="ECO:0000259" key="4">
    <source>
        <dbReference type="PROSITE" id="PS50991"/>
    </source>
</evidence>
<sequence>MAKKFIDVMDTTFRDGFQSVFGARVLMDDFLPAVSAAKEAGINHFEFGGGARFQSLYFYLNEDAFLMMDKFRQAAGNDANLQTLSRGVNTVTLDTGSRELVDLHAKLFAKHNTNTIRNFDALNDVKNLKYSGERIVHHGLKHEVVVTMMDLPPNCEGAHDAAFYEKCLRDILNSDIKFHSVCFKDASGTSSPEKVYQTIKMARRLLGDSVHLRLHTHETAGVSVACYLAALEAGADGIDLAASPVSGGTSQPDILTMLHAVKGKNYDLGGLDVEKILKYEDVLHGCLKDYFMPPEATQVSPLIPFSPMPGGALTANTQMMRDNNILDKFPAVIKAMREVVEKGGYGTSVTPVSQFYFQQAFNNVMFGPWKKIAEGYGKMVLGYFGKTPVTPHQDIVELASKQLGLEPTNESAIDIADNDETKSLSYTKAILEKEGIEQTEENIFIAAACKEKGVAYLKGEGKVMVRKISNMSKQVLNQAPKTKSEANKYSVVVNGSKYNVEVSDGFDNFQIKSVTPATSKPAQATEKKDEPKTEQSSEISSGNGSSEIRATMSAGVFKILVKVGDTVGKGQTVVVLEAMKMEIPVESPSAGVVSEILITQGQSVDDGQILIKL</sequence>
<dbReference type="InterPro" id="IPR000089">
    <property type="entry name" value="Biotin_lipoyl"/>
</dbReference>
<evidence type="ECO:0000313" key="7">
    <source>
        <dbReference type="EMBL" id="EAK0469385.1"/>
    </source>
</evidence>
<dbReference type="GO" id="GO:0005737">
    <property type="term" value="C:cytoplasm"/>
    <property type="evidence" value="ECO:0007669"/>
    <property type="project" value="TreeGrafter"/>
</dbReference>
<dbReference type="PANTHER" id="PTHR43778:SF2">
    <property type="entry name" value="PYRUVATE CARBOXYLASE, MITOCHONDRIAL"/>
    <property type="match status" value="1"/>
</dbReference>
<feature type="compositionally biased region" description="Basic and acidic residues" evidence="2">
    <location>
        <begin position="525"/>
        <end position="535"/>
    </location>
</feature>
<dbReference type="Gene3D" id="2.40.50.100">
    <property type="match status" value="1"/>
</dbReference>
<evidence type="ECO:0000313" key="8">
    <source>
        <dbReference type="Proteomes" id="UP000535509"/>
    </source>
</evidence>
<dbReference type="Pfam" id="PF02436">
    <property type="entry name" value="PYC_OADA"/>
    <property type="match status" value="1"/>
</dbReference>
<dbReference type="SUPFAM" id="SSF89000">
    <property type="entry name" value="post-HMGL domain-like"/>
    <property type="match status" value="1"/>
</dbReference>
<dbReference type="PROSITE" id="PS50968">
    <property type="entry name" value="BIOTINYL_LIPOYL"/>
    <property type="match status" value="1"/>
</dbReference>
<evidence type="ECO:0000313" key="5">
    <source>
        <dbReference type="EMBL" id="EAI5408634.1"/>
    </source>
</evidence>
<feature type="compositionally biased region" description="Low complexity" evidence="2">
    <location>
        <begin position="536"/>
        <end position="546"/>
    </location>
</feature>
<dbReference type="InterPro" id="IPR011053">
    <property type="entry name" value="Single_hybrid_motif"/>
</dbReference>
<dbReference type="PANTHER" id="PTHR43778">
    <property type="entry name" value="PYRUVATE CARBOXYLASE"/>
    <property type="match status" value="1"/>
</dbReference>
<dbReference type="Gene3D" id="3.20.20.70">
    <property type="entry name" value="Aldolase class I"/>
    <property type="match status" value="1"/>
</dbReference>
<dbReference type="InterPro" id="IPR000891">
    <property type="entry name" value="PYR_CT"/>
</dbReference>
<dbReference type="EMBL" id="AACCXM010000012">
    <property type="protein sequence ID" value="EAK0469385.1"/>
    <property type="molecule type" value="Genomic_DNA"/>
</dbReference>
<dbReference type="InterPro" id="IPR013785">
    <property type="entry name" value="Aldolase_TIM"/>
</dbReference>
<dbReference type="GeneID" id="61065117"/>
<dbReference type="CDD" id="cd06850">
    <property type="entry name" value="biotinyl_domain"/>
    <property type="match status" value="1"/>
</dbReference>
<organism evidence="7">
    <name type="scientific">Campylobacter fetus</name>
    <dbReference type="NCBI Taxonomy" id="196"/>
    <lineage>
        <taxon>Bacteria</taxon>
        <taxon>Pseudomonadati</taxon>
        <taxon>Campylobacterota</taxon>
        <taxon>Epsilonproteobacteria</taxon>
        <taxon>Campylobacterales</taxon>
        <taxon>Campylobacteraceae</taxon>
        <taxon>Campylobacter</taxon>
    </lineage>
</organism>
<dbReference type="OMA" id="HCTSGMA"/>
<comment type="caution">
    <text evidence="7">The sequence shown here is derived from an EMBL/GenBank/DDBJ whole genome shotgun (WGS) entry which is preliminary data.</text>
</comment>
<feature type="domain" description="Lipoyl-binding" evidence="3">
    <location>
        <begin position="536"/>
        <end position="613"/>
    </location>
</feature>
<feature type="region of interest" description="Disordered" evidence="2">
    <location>
        <begin position="517"/>
        <end position="546"/>
    </location>
</feature>
<feature type="domain" description="Pyruvate carboxyltransferase" evidence="4">
    <location>
        <begin position="6"/>
        <end position="277"/>
    </location>
</feature>